<evidence type="ECO:0000313" key="1">
    <source>
        <dbReference type="EMBL" id="CAG8496802.1"/>
    </source>
</evidence>
<keyword evidence="2" id="KW-1185">Reference proteome</keyword>
<gene>
    <name evidence="1" type="ORF">ACOLOM_LOCUS2618</name>
</gene>
<accession>A0ACA9KYV3</accession>
<comment type="caution">
    <text evidence="1">The sequence shown here is derived from an EMBL/GenBank/DDBJ whole genome shotgun (WGS) entry which is preliminary data.</text>
</comment>
<dbReference type="EMBL" id="CAJVPT010003520">
    <property type="protein sequence ID" value="CAG8496802.1"/>
    <property type="molecule type" value="Genomic_DNA"/>
</dbReference>
<reference evidence="1" key="1">
    <citation type="submission" date="2021-06" db="EMBL/GenBank/DDBJ databases">
        <authorList>
            <person name="Kallberg Y."/>
            <person name="Tangrot J."/>
            <person name="Rosling A."/>
        </authorList>
    </citation>
    <scope>NUCLEOTIDE SEQUENCE</scope>
    <source>
        <strain evidence="1">CL356</strain>
    </source>
</reference>
<name>A0ACA9KYV3_9GLOM</name>
<sequence length="121" mass="13688">MSKIIKVIFFLIYILFFSVNNVFCEILQPWAETVWTVGTKVEILWSDKDFGGVKTADIYLLEDLGGKELKRVLTVAKNVKLSHGSCTLNLPSDFKAGSYAVTITDNIKLFKYSHPFKIVHA</sequence>
<organism evidence="1 2">
    <name type="scientific">Acaulospora colombiana</name>
    <dbReference type="NCBI Taxonomy" id="27376"/>
    <lineage>
        <taxon>Eukaryota</taxon>
        <taxon>Fungi</taxon>
        <taxon>Fungi incertae sedis</taxon>
        <taxon>Mucoromycota</taxon>
        <taxon>Glomeromycotina</taxon>
        <taxon>Glomeromycetes</taxon>
        <taxon>Diversisporales</taxon>
        <taxon>Acaulosporaceae</taxon>
        <taxon>Acaulospora</taxon>
    </lineage>
</organism>
<dbReference type="Proteomes" id="UP000789525">
    <property type="component" value="Unassembled WGS sequence"/>
</dbReference>
<evidence type="ECO:0000313" key="2">
    <source>
        <dbReference type="Proteomes" id="UP000789525"/>
    </source>
</evidence>
<proteinExistence type="predicted"/>
<protein>
    <submittedName>
        <fullName evidence="1">13873_t:CDS:1</fullName>
    </submittedName>
</protein>